<dbReference type="SUPFAM" id="SSF51246">
    <property type="entry name" value="Rudiment single hybrid motif"/>
    <property type="match status" value="1"/>
</dbReference>
<dbReference type="Gene3D" id="3.30.470.20">
    <property type="entry name" value="ATP-grasp fold, B domain"/>
    <property type="match status" value="1"/>
</dbReference>
<accession>A0A2G9RIW8</accession>
<dbReference type="InterPro" id="IPR011054">
    <property type="entry name" value="Rudment_hybrid_motif"/>
</dbReference>
<dbReference type="EMBL" id="KV940119">
    <property type="protein sequence ID" value="PIO27828.1"/>
    <property type="molecule type" value="Genomic_DNA"/>
</dbReference>
<evidence type="ECO:0000256" key="1">
    <source>
        <dbReference type="ARBA" id="ARBA00023267"/>
    </source>
</evidence>
<dbReference type="PANTHER" id="PTHR18866">
    <property type="entry name" value="CARBOXYLASE:PYRUVATE/ACETYL-COA/PROPIONYL-COA CARBOXYLASE"/>
    <property type="match status" value="1"/>
</dbReference>
<dbReference type="OrthoDB" id="196847at2759"/>
<protein>
    <submittedName>
        <fullName evidence="2">Uncharacterized protein</fullName>
    </submittedName>
</protein>
<name>A0A2G9RIW8_AQUCT</name>
<dbReference type="GO" id="GO:0005739">
    <property type="term" value="C:mitochondrion"/>
    <property type="evidence" value="ECO:0007669"/>
    <property type="project" value="TreeGrafter"/>
</dbReference>
<dbReference type="PANTHER" id="PTHR18866:SF33">
    <property type="entry name" value="METHYLCROTONOYL-COA CARBOXYLASE SUBUNIT ALPHA, MITOCHONDRIAL-RELATED"/>
    <property type="match status" value="1"/>
</dbReference>
<dbReference type="Gene3D" id="3.30.700.40">
    <property type="match status" value="1"/>
</dbReference>
<proteinExistence type="predicted"/>
<evidence type="ECO:0000313" key="2">
    <source>
        <dbReference type="EMBL" id="PIO27828.1"/>
    </source>
</evidence>
<dbReference type="GO" id="GO:0004485">
    <property type="term" value="F:methylcrotonoyl-CoA carboxylase activity"/>
    <property type="evidence" value="ECO:0007669"/>
    <property type="project" value="TreeGrafter"/>
</dbReference>
<reference evidence="3" key="1">
    <citation type="journal article" date="2017" name="Nat. Commun.">
        <title>The North American bullfrog draft genome provides insight into hormonal regulation of long noncoding RNA.</title>
        <authorList>
            <person name="Hammond S.A."/>
            <person name="Warren R.L."/>
            <person name="Vandervalk B.P."/>
            <person name="Kucuk E."/>
            <person name="Khan H."/>
            <person name="Gibb E.A."/>
            <person name="Pandoh P."/>
            <person name="Kirk H."/>
            <person name="Zhao Y."/>
            <person name="Jones M."/>
            <person name="Mungall A.J."/>
            <person name="Coope R."/>
            <person name="Pleasance S."/>
            <person name="Moore R.A."/>
            <person name="Holt R.A."/>
            <person name="Round J.M."/>
            <person name="Ohora S."/>
            <person name="Walle B.V."/>
            <person name="Veldhoen N."/>
            <person name="Helbing C.C."/>
            <person name="Birol I."/>
        </authorList>
    </citation>
    <scope>NUCLEOTIDE SEQUENCE [LARGE SCALE GENOMIC DNA]</scope>
</reference>
<gene>
    <name evidence="2" type="ORF">AB205_0039540</name>
</gene>
<dbReference type="InterPro" id="IPR050856">
    <property type="entry name" value="Biotin_carboxylase_complex"/>
</dbReference>
<evidence type="ECO:0000313" key="3">
    <source>
        <dbReference type="Proteomes" id="UP000228934"/>
    </source>
</evidence>
<keyword evidence="1" id="KW-0092">Biotin</keyword>
<sequence length="115" mass="12755">MFIDLPSGLSLQIVGLSTNIDFLLSLSGHPAFEAGDVHTSFIPQHYNELFPPKKGISNQMLCQAALGLILKEQILTDEFNMLWEDKFSPFASGSGRRINILYTRNLALLDGDNSK</sequence>
<organism evidence="2 3">
    <name type="scientific">Aquarana catesbeiana</name>
    <name type="common">American bullfrog</name>
    <name type="synonym">Rana catesbeiana</name>
    <dbReference type="NCBI Taxonomy" id="8400"/>
    <lineage>
        <taxon>Eukaryota</taxon>
        <taxon>Metazoa</taxon>
        <taxon>Chordata</taxon>
        <taxon>Craniata</taxon>
        <taxon>Vertebrata</taxon>
        <taxon>Euteleostomi</taxon>
        <taxon>Amphibia</taxon>
        <taxon>Batrachia</taxon>
        <taxon>Anura</taxon>
        <taxon>Neobatrachia</taxon>
        <taxon>Ranoidea</taxon>
        <taxon>Ranidae</taxon>
        <taxon>Aquarana</taxon>
    </lineage>
</organism>
<dbReference type="AlphaFoldDB" id="A0A2G9RIW8"/>
<dbReference type="Proteomes" id="UP000228934">
    <property type="component" value="Unassembled WGS sequence"/>
</dbReference>
<keyword evidence="3" id="KW-1185">Reference proteome</keyword>